<dbReference type="PANTHER" id="PTHR23151">
    <property type="entry name" value="DIHYDROLIPOAMIDE ACETYL/SUCCINYL-TRANSFERASE-RELATED"/>
    <property type="match status" value="1"/>
</dbReference>
<dbReference type="Pfam" id="PF02817">
    <property type="entry name" value="E3_binding"/>
    <property type="match status" value="1"/>
</dbReference>
<keyword evidence="3 4" id="KW-0450">Lipoyl</keyword>
<gene>
    <name evidence="7" type="ORF">R7226_01785</name>
</gene>
<name>A0ABU4HIA8_9ACTN</name>
<dbReference type="Pfam" id="PF00198">
    <property type="entry name" value="2-oxoacid_dh"/>
    <property type="match status" value="1"/>
</dbReference>
<comment type="caution">
    <text evidence="7">The sequence shown here is derived from an EMBL/GenBank/DDBJ whole genome shotgun (WGS) entry which is preliminary data.</text>
</comment>
<feature type="domain" description="Peripheral subunit-binding (PSBD)" evidence="6">
    <location>
        <begin position="125"/>
        <end position="162"/>
    </location>
</feature>
<dbReference type="RefSeq" id="WP_318595313.1">
    <property type="nucleotide sequence ID" value="NZ_JAWSTH010000002.1"/>
</dbReference>
<dbReference type="GO" id="GO:0016746">
    <property type="term" value="F:acyltransferase activity"/>
    <property type="evidence" value="ECO:0007669"/>
    <property type="project" value="UniProtKB-KW"/>
</dbReference>
<dbReference type="PROSITE" id="PS51826">
    <property type="entry name" value="PSBD"/>
    <property type="match status" value="1"/>
</dbReference>
<dbReference type="InterPro" id="IPR036625">
    <property type="entry name" value="E3-bd_dom_sf"/>
</dbReference>
<dbReference type="Gene3D" id="2.40.50.100">
    <property type="match status" value="1"/>
</dbReference>
<dbReference type="SUPFAM" id="SSF47005">
    <property type="entry name" value="Peripheral subunit-binding domain of 2-oxo acid dehydrogenase complex"/>
    <property type="match status" value="1"/>
</dbReference>
<keyword evidence="4 7" id="KW-0808">Transferase</keyword>
<dbReference type="Proteomes" id="UP001284601">
    <property type="component" value="Unassembled WGS sequence"/>
</dbReference>
<evidence type="ECO:0000256" key="4">
    <source>
        <dbReference type="RuleBase" id="RU003423"/>
    </source>
</evidence>
<organism evidence="7 8">
    <name type="scientific">Conexibacter stalactiti</name>
    <dbReference type="NCBI Taxonomy" id="1940611"/>
    <lineage>
        <taxon>Bacteria</taxon>
        <taxon>Bacillati</taxon>
        <taxon>Actinomycetota</taxon>
        <taxon>Thermoleophilia</taxon>
        <taxon>Solirubrobacterales</taxon>
        <taxon>Conexibacteraceae</taxon>
        <taxon>Conexibacter</taxon>
    </lineage>
</organism>
<dbReference type="InterPro" id="IPR000089">
    <property type="entry name" value="Biotin_lipoyl"/>
</dbReference>
<reference evidence="8" key="1">
    <citation type="submission" date="2023-07" db="EMBL/GenBank/DDBJ databases">
        <title>Conexibacter stalactiti sp. nov., isolated from stalactites in a lava cave and emended description of the genus Conexibacter.</title>
        <authorList>
            <person name="Lee S.D."/>
        </authorList>
    </citation>
    <scope>NUCLEOTIDE SEQUENCE [LARGE SCALE GENOMIC DNA]</scope>
    <source>
        <strain evidence="8">KCTC 39840</strain>
    </source>
</reference>
<dbReference type="CDD" id="cd06849">
    <property type="entry name" value="lipoyl_domain"/>
    <property type="match status" value="1"/>
</dbReference>
<sequence length="437" mass="45496">MTQITMPKLSDSMIEGTILSWLIEDGQLVALGDELVEIETDKATVTYEAEGEGTLRIVSPVGTSVAVGEVIAQLDEVPAGSLVQEAGETPAIPEPVRPTAVRSGAQSAPASVAAVEASAPDLVVRATPLARRAAHAHGVVLEGIEGTGPRRRIVRADVFRVAGLMLPDPVVPEPAGPPAEAAGAAPVAETAPSANGLTASGAAAPNAVADPTRRELTRLQRVVAKRMAEANSTVPHFQVQTEVTLDSVIALRAQLKQSAGAETVVPSINDLVVKASALALRRHPLANGSFRDDGLQLHERVNVGVAVAAEGALVVPVIRDADVKSVGQIARETRALAARVRDGSSTPEDLDGGTFTVSNLGMFGMTAIWPVVNLPQAAILGVGAAREVLRRRDGEIVDATMLTLTLSCDHRILYGADAARFLADIGQMLERPLELAL</sequence>
<feature type="domain" description="Lipoyl-binding" evidence="5">
    <location>
        <begin position="1"/>
        <end position="75"/>
    </location>
</feature>
<proteinExistence type="inferred from homology"/>
<dbReference type="EC" id="2.3.1.-" evidence="4"/>
<evidence type="ECO:0000313" key="8">
    <source>
        <dbReference type="Proteomes" id="UP001284601"/>
    </source>
</evidence>
<dbReference type="Gene3D" id="4.10.320.10">
    <property type="entry name" value="E3-binding domain"/>
    <property type="match status" value="1"/>
</dbReference>
<evidence type="ECO:0000256" key="3">
    <source>
        <dbReference type="ARBA" id="ARBA00022823"/>
    </source>
</evidence>
<dbReference type="SUPFAM" id="SSF52777">
    <property type="entry name" value="CoA-dependent acyltransferases"/>
    <property type="match status" value="1"/>
</dbReference>
<dbReference type="EMBL" id="JAWSTH010000002">
    <property type="protein sequence ID" value="MDW5593050.1"/>
    <property type="molecule type" value="Genomic_DNA"/>
</dbReference>
<dbReference type="InterPro" id="IPR004167">
    <property type="entry name" value="PSBD"/>
</dbReference>
<dbReference type="SUPFAM" id="SSF51230">
    <property type="entry name" value="Single hybrid motif"/>
    <property type="match status" value="1"/>
</dbReference>
<dbReference type="PROSITE" id="PS50968">
    <property type="entry name" value="BIOTINYL_LIPOYL"/>
    <property type="match status" value="1"/>
</dbReference>
<evidence type="ECO:0000259" key="5">
    <source>
        <dbReference type="PROSITE" id="PS50968"/>
    </source>
</evidence>
<comment type="similarity">
    <text evidence="2 4">Belongs to the 2-oxoacid dehydrogenase family.</text>
</comment>
<evidence type="ECO:0000256" key="2">
    <source>
        <dbReference type="ARBA" id="ARBA00007317"/>
    </source>
</evidence>
<dbReference type="Gene3D" id="3.30.559.10">
    <property type="entry name" value="Chloramphenicol acetyltransferase-like domain"/>
    <property type="match status" value="1"/>
</dbReference>
<evidence type="ECO:0000259" key="6">
    <source>
        <dbReference type="PROSITE" id="PS51826"/>
    </source>
</evidence>
<protein>
    <recommendedName>
        <fullName evidence="4">Dihydrolipoamide acetyltransferase component of pyruvate dehydrogenase complex</fullName>
        <ecNumber evidence="4">2.3.1.-</ecNumber>
    </recommendedName>
</protein>
<keyword evidence="4 7" id="KW-0012">Acyltransferase</keyword>
<dbReference type="Pfam" id="PF00364">
    <property type="entry name" value="Biotin_lipoyl"/>
    <property type="match status" value="1"/>
</dbReference>
<keyword evidence="8" id="KW-1185">Reference proteome</keyword>
<comment type="cofactor">
    <cofactor evidence="1 4">
        <name>(R)-lipoate</name>
        <dbReference type="ChEBI" id="CHEBI:83088"/>
    </cofactor>
</comment>
<evidence type="ECO:0000256" key="1">
    <source>
        <dbReference type="ARBA" id="ARBA00001938"/>
    </source>
</evidence>
<dbReference type="InterPro" id="IPR011053">
    <property type="entry name" value="Single_hybrid_motif"/>
</dbReference>
<evidence type="ECO:0000313" key="7">
    <source>
        <dbReference type="EMBL" id="MDW5593050.1"/>
    </source>
</evidence>
<dbReference type="PANTHER" id="PTHR23151:SF90">
    <property type="entry name" value="DIHYDROLIPOYLLYSINE-RESIDUE ACETYLTRANSFERASE COMPONENT OF PYRUVATE DEHYDROGENASE COMPLEX, MITOCHONDRIAL-RELATED"/>
    <property type="match status" value="1"/>
</dbReference>
<dbReference type="InterPro" id="IPR045257">
    <property type="entry name" value="E2/Pdx1"/>
</dbReference>
<accession>A0ABU4HIA8</accession>
<dbReference type="InterPro" id="IPR001078">
    <property type="entry name" value="2-oxoacid_DH_actylTfrase"/>
</dbReference>
<dbReference type="InterPro" id="IPR023213">
    <property type="entry name" value="CAT-like_dom_sf"/>
</dbReference>